<evidence type="ECO:0000256" key="3">
    <source>
        <dbReference type="ARBA" id="ARBA00023186"/>
    </source>
</evidence>
<reference evidence="6 8" key="4">
    <citation type="submission" date="2020-12" db="EMBL/GenBank/DDBJ databases">
        <title>FDA dAtabase for Regulatory Grade micrObial Sequences (FDA-ARGOS): Supporting development and validation of Infectious Disease Dx tests.</title>
        <authorList>
            <person name="Sproer C."/>
            <person name="Gronow S."/>
            <person name="Severitt S."/>
            <person name="Schroder I."/>
            <person name="Tallon L."/>
            <person name="Sadzewicz L."/>
            <person name="Zhao X."/>
            <person name="Boylan J."/>
            <person name="Ott S."/>
            <person name="Bowen H."/>
            <person name="Vavikolanu K."/>
            <person name="Mehta A."/>
            <person name="Aluvathingal J."/>
            <person name="Nadendla S."/>
            <person name="Lowell S."/>
            <person name="Myers T."/>
            <person name="Yan Y."/>
            <person name="Sichtig H."/>
        </authorList>
    </citation>
    <scope>NUCLEOTIDE SEQUENCE [LARGE SCALE GENOMIC DNA]</scope>
    <source>
        <strain evidence="6 8">FDAARGOS_864</strain>
    </source>
</reference>
<dbReference type="InterPro" id="IPR001623">
    <property type="entry name" value="DnaJ_domain"/>
</dbReference>
<evidence type="ECO:0000313" key="5">
    <source>
        <dbReference type="EMBL" id="OAX52332.1"/>
    </source>
</evidence>
<dbReference type="GO" id="GO:0042026">
    <property type="term" value="P:protein refolding"/>
    <property type="evidence" value="ECO:0007669"/>
    <property type="project" value="TreeGrafter"/>
</dbReference>
<reference evidence="5 7" key="3">
    <citation type="submission" date="2016-06" db="EMBL/GenBank/DDBJ databases">
        <title>Identification of putative biosynthetic pathways for the production of bioactive secondary metabolites by the marine actinomycete Kocuria kristinae RUTW2-3.</title>
        <authorList>
            <person name="Waterworth S.C."/>
            <person name="Walmsley T.A."/>
            <person name="Matongo T."/>
            <person name="Davies-Coleman M.T."/>
            <person name="Dorrington R.A."/>
        </authorList>
    </citation>
    <scope>NUCLEOTIDE SEQUENCE [LARGE SCALE GENOMIC DNA]</scope>
    <source>
        <strain evidence="7">RuSp02-3</strain>
        <strain evidence="5">RUTW2-3</strain>
    </source>
</reference>
<dbReference type="GeneID" id="61262175"/>
<dbReference type="PRINTS" id="PR00625">
    <property type="entry name" value="JDOMAIN"/>
</dbReference>
<dbReference type="GO" id="GO:0006260">
    <property type="term" value="P:DNA replication"/>
    <property type="evidence" value="ECO:0007669"/>
    <property type="project" value="UniProtKB-KW"/>
</dbReference>
<dbReference type="PROSITE" id="PS50076">
    <property type="entry name" value="DNAJ_2"/>
    <property type="match status" value="1"/>
</dbReference>
<reference evidence="5" key="1">
    <citation type="submission" date="2016-04" db="EMBL/GenBank/DDBJ databases">
        <authorList>
            <person name="Evans L.H."/>
            <person name="Alamgir A."/>
            <person name="Owens N."/>
            <person name="Weber N.D."/>
            <person name="Virtaneva K."/>
            <person name="Barbian K."/>
            <person name="Babar A."/>
            <person name="Rosenke K."/>
        </authorList>
    </citation>
    <scope>NUCLEOTIDE SEQUENCE [LARGE SCALE GENOMIC DNA]</scope>
    <source>
        <strain evidence="5">RUTW2-3</strain>
    </source>
</reference>
<reference evidence="7" key="2">
    <citation type="submission" date="2016-04" db="EMBL/GenBank/DDBJ databases">
        <authorList>
            <person name="Waterworth S."/>
            <person name="Matcher G."/>
        </authorList>
    </citation>
    <scope>NUCLEOTIDE SEQUENCE [LARGE SCALE GENOMIC DNA]</scope>
    <source>
        <strain evidence="7">RuSp02-3</strain>
    </source>
</reference>
<evidence type="ECO:0000256" key="2">
    <source>
        <dbReference type="ARBA" id="ARBA00023016"/>
    </source>
</evidence>
<dbReference type="GO" id="GO:0005737">
    <property type="term" value="C:cytoplasm"/>
    <property type="evidence" value="ECO:0007669"/>
    <property type="project" value="TreeGrafter"/>
</dbReference>
<proteinExistence type="predicted"/>
<dbReference type="EMBL" id="CP065738">
    <property type="protein sequence ID" value="QPT54045.1"/>
    <property type="molecule type" value="Genomic_DNA"/>
</dbReference>
<evidence type="ECO:0000313" key="6">
    <source>
        <dbReference type="EMBL" id="QPT54045.1"/>
    </source>
</evidence>
<dbReference type="SMART" id="SM00271">
    <property type="entry name" value="DnaJ"/>
    <property type="match status" value="1"/>
</dbReference>
<dbReference type="RefSeq" id="WP_058730652.1">
    <property type="nucleotide sequence ID" value="NZ_CP065738.1"/>
</dbReference>
<dbReference type="Pfam" id="PF00226">
    <property type="entry name" value="DnaJ"/>
    <property type="match status" value="1"/>
</dbReference>
<dbReference type="EMBL" id="LJBJ02000005">
    <property type="protein sequence ID" value="OAX52332.1"/>
    <property type="molecule type" value="Genomic_DNA"/>
</dbReference>
<evidence type="ECO:0000313" key="8">
    <source>
        <dbReference type="Proteomes" id="UP000594975"/>
    </source>
</evidence>
<dbReference type="PANTHER" id="PTHR43096:SF54">
    <property type="entry name" value="CHAPERONE PROTEIN DNAJ 1"/>
    <property type="match status" value="1"/>
</dbReference>
<sequence>MASENWLEKDFYKVLGVSKDASDEDIKKAYRKLARKYHPDQNPGDEAAERRFKEISEAHTVLADPEQRKQYDAIRAMGSGARFSAGAGGAGGPGAGGSAGFEDLLGDLFGGGARRSRGGFGGAGGPRMQYTSTGGGDPFADLFGGAGGASPFGQPRQPAPADVETSVTIDFAEALEGTQLRVSQQDGRSVTMRIPQGVRDGQKVRLRGKGQTGPGGSSDLIVTVHVRPDPVFTREGDDLTVHVPVTVEEAALGAVITAPAPGGKIVKLRLKAGQEPGTRMRVKGRGVTTKKHTGNLYVIPQVQVPSELSEEAVEALRRFTELAHQPDVRADLLREAGV</sequence>
<keyword evidence="3" id="KW-0143">Chaperone</keyword>
<dbReference type="PATRIC" id="fig|37923.10.peg.1583"/>
<evidence type="ECO:0000259" key="4">
    <source>
        <dbReference type="PROSITE" id="PS50076"/>
    </source>
</evidence>
<evidence type="ECO:0000256" key="1">
    <source>
        <dbReference type="ARBA" id="ARBA00022705"/>
    </source>
</evidence>
<dbReference type="Proteomes" id="UP000594975">
    <property type="component" value="Chromosome"/>
</dbReference>
<dbReference type="AlphaFoldDB" id="A0A147EA19"/>
<dbReference type="InterPro" id="IPR036869">
    <property type="entry name" value="J_dom_sf"/>
</dbReference>
<accession>A0A147EA19</accession>
<dbReference type="Pfam" id="PF01556">
    <property type="entry name" value="DnaJ_C"/>
    <property type="match status" value="1"/>
</dbReference>
<dbReference type="STRING" id="37923.BK826_01780"/>
<keyword evidence="1" id="KW-0235">DNA replication</keyword>
<dbReference type="InterPro" id="IPR008971">
    <property type="entry name" value="HSP40/DnaJ_pept-bd"/>
</dbReference>
<dbReference type="InterPro" id="IPR002939">
    <property type="entry name" value="DnaJ_C"/>
</dbReference>
<dbReference type="SUPFAM" id="SSF49493">
    <property type="entry name" value="HSP40/DnaJ peptide-binding domain"/>
    <property type="match status" value="2"/>
</dbReference>
<dbReference type="KEGG" id="rkr:I6G21_02235"/>
<dbReference type="CDD" id="cd10747">
    <property type="entry name" value="DnaJ_C"/>
    <property type="match status" value="1"/>
</dbReference>
<dbReference type="PANTHER" id="PTHR43096">
    <property type="entry name" value="DNAJ HOMOLOG 1, MITOCHONDRIAL-RELATED"/>
    <property type="match status" value="1"/>
</dbReference>
<dbReference type="Proteomes" id="UP000053171">
    <property type="component" value="Unassembled WGS sequence"/>
</dbReference>
<dbReference type="Gene3D" id="2.60.260.20">
    <property type="entry name" value="Urease metallochaperone UreE, N-terminal domain"/>
    <property type="match status" value="2"/>
</dbReference>
<dbReference type="FunFam" id="2.60.260.20:FF:000013">
    <property type="entry name" value="DnaJ subfamily B member 11"/>
    <property type="match status" value="1"/>
</dbReference>
<dbReference type="GO" id="GO:0051082">
    <property type="term" value="F:unfolded protein binding"/>
    <property type="evidence" value="ECO:0007669"/>
    <property type="project" value="InterPro"/>
</dbReference>
<feature type="domain" description="J" evidence="4">
    <location>
        <begin position="10"/>
        <end position="75"/>
    </location>
</feature>
<dbReference type="CDD" id="cd06257">
    <property type="entry name" value="DnaJ"/>
    <property type="match status" value="1"/>
</dbReference>
<keyword evidence="7" id="KW-1185">Reference proteome</keyword>
<name>A0A147EA19_9MICC</name>
<keyword evidence="2" id="KW-0346">Stress response</keyword>
<dbReference type="Gene3D" id="1.10.287.110">
    <property type="entry name" value="DnaJ domain"/>
    <property type="match status" value="1"/>
</dbReference>
<evidence type="ECO:0000313" key="7">
    <source>
        <dbReference type="Proteomes" id="UP000053171"/>
    </source>
</evidence>
<gene>
    <name evidence="5" type="ORF">AN277_0204115</name>
    <name evidence="6" type="ORF">I6G21_02235</name>
</gene>
<organism evidence="5 7">
    <name type="scientific">Rothia kristinae</name>
    <dbReference type="NCBI Taxonomy" id="37923"/>
    <lineage>
        <taxon>Bacteria</taxon>
        <taxon>Bacillati</taxon>
        <taxon>Actinomycetota</taxon>
        <taxon>Actinomycetes</taxon>
        <taxon>Micrococcales</taxon>
        <taxon>Micrococcaceae</taxon>
        <taxon>Rothia</taxon>
    </lineage>
</organism>
<dbReference type="SUPFAM" id="SSF46565">
    <property type="entry name" value="Chaperone J-domain"/>
    <property type="match status" value="1"/>
</dbReference>
<protein>
    <submittedName>
        <fullName evidence="6">DnaJ domain-containing protein</fullName>
    </submittedName>
    <submittedName>
        <fullName evidence="5">Molecular chaperone DnaJ</fullName>
    </submittedName>
</protein>